<evidence type="ECO:0000256" key="2">
    <source>
        <dbReference type="ARBA" id="ARBA00022448"/>
    </source>
</evidence>
<evidence type="ECO:0000259" key="8">
    <source>
        <dbReference type="PROSITE" id="PS50893"/>
    </source>
</evidence>
<dbReference type="SUPFAM" id="SSF52540">
    <property type="entry name" value="P-loop containing nucleoside triphosphate hydrolases"/>
    <property type="match status" value="1"/>
</dbReference>
<dbReference type="Gene3D" id="3.40.50.300">
    <property type="entry name" value="P-loop containing nucleotide triphosphate hydrolases"/>
    <property type="match status" value="1"/>
</dbReference>
<evidence type="ECO:0000313" key="10">
    <source>
        <dbReference type="Proteomes" id="UP000233482"/>
    </source>
</evidence>
<dbReference type="OMA" id="GDEPFQK"/>
<dbReference type="GeneID" id="61129467"/>
<dbReference type="InterPro" id="IPR003593">
    <property type="entry name" value="AAA+_ATPase"/>
</dbReference>
<dbReference type="PANTHER" id="PTHR46743:SF2">
    <property type="entry name" value="TEICHOIC ACIDS EXPORT ATP-BINDING PROTEIN TAGH"/>
    <property type="match status" value="1"/>
</dbReference>
<dbReference type="InterPro" id="IPR015860">
    <property type="entry name" value="ABC_transpr_TagH-like"/>
</dbReference>
<name>A0A2N0VU19_9STAP</name>
<keyword evidence="6" id="KW-1278">Translocase</keyword>
<dbReference type="GO" id="GO:0016020">
    <property type="term" value="C:membrane"/>
    <property type="evidence" value="ECO:0007669"/>
    <property type="project" value="InterPro"/>
</dbReference>
<evidence type="ECO:0000256" key="4">
    <source>
        <dbReference type="ARBA" id="ARBA00022741"/>
    </source>
</evidence>
<accession>A0A2N0VU19</accession>
<dbReference type="Proteomes" id="UP000233482">
    <property type="component" value="Unassembled WGS sequence"/>
</dbReference>
<dbReference type="InterPro" id="IPR003439">
    <property type="entry name" value="ABC_transporter-like_ATP-bd"/>
</dbReference>
<dbReference type="PANTHER" id="PTHR46743">
    <property type="entry name" value="TEICHOIC ACIDS EXPORT ATP-BINDING PROTEIN TAGH"/>
    <property type="match status" value="1"/>
</dbReference>
<dbReference type="InterPro" id="IPR050683">
    <property type="entry name" value="Bact_Polysacc_Export_ATP-bd"/>
</dbReference>
<dbReference type="Pfam" id="PF00005">
    <property type="entry name" value="ABC_tran"/>
    <property type="match status" value="1"/>
</dbReference>
<dbReference type="GO" id="GO:0016887">
    <property type="term" value="F:ATP hydrolysis activity"/>
    <property type="evidence" value="ECO:0007669"/>
    <property type="project" value="InterPro"/>
</dbReference>
<dbReference type="PROSITE" id="PS00211">
    <property type="entry name" value="ABC_TRANSPORTER_1"/>
    <property type="match status" value="1"/>
</dbReference>
<sequence>MNESVVIKNVTKKYRMYKSNKERLKDLIIPGKAGEDFYALQDITFTAYEGDVIGLVGINGSGKSTLSNIIGGIIPPTEGNLEKYGEVNVIAINAGLNGNLTGMENIEFKCLLLGYSQKQIKALTPEIVKFSELGDFIYQPVKKYSSGMKSKLGFAISVTVNPDILVIDEALSVGDQTFADKSLAKMQEFKEQNKTIFFVSHNLGQVKKFCTKIAWIEGGFLKEFGDKDTVMKHYEEFINDFKKMSKEEQEHFKKNLNDKRKVRKKSQ</sequence>
<dbReference type="EMBL" id="PIXC01000009">
    <property type="protein sequence ID" value="PKE26361.1"/>
    <property type="molecule type" value="Genomic_DNA"/>
</dbReference>
<keyword evidence="7" id="KW-0472">Membrane</keyword>
<dbReference type="GO" id="GO:0140359">
    <property type="term" value="F:ABC-type transporter activity"/>
    <property type="evidence" value="ECO:0007669"/>
    <property type="project" value="InterPro"/>
</dbReference>
<dbReference type="AlphaFoldDB" id="A0A2N0VU19"/>
<dbReference type="SMART" id="SM00382">
    <property type="entry name" value="AAA"/>
    <property type="match status" value="1"/>
</dbReference>
<dbReference type="RefSeq" id="WP_012656558.1">
    <property type="nucleotide sequence ID" value="NZ_CABFNV010000003.1"/>
</dbReference>
<dbReference type="FunFam" id="3.40.50.300:FF:003010">
    <property type="entry name" value="Teichoic acids export ATP-binding protein TagH"/>
    <property type="match status" value="1"/>
</dbReference>
<protein>
    <submittedName>
        <fullName evidence="9">Teichoic acids export ABC transporter ATP-binding subunit TagH</fullName>
    </submittedName>
</protein>
<keyword evidence="3" id="KW-1003">Cell membrane</keyword>
<dbReference type="CDD" id="cd03220">
    <property type="entry name" value="ABC_KpsT_Wzt"/>
    <property type="match status" value="1"/>
</dbReference>
<keyword evidence="2" id="KW-0813">Transport</keyword>
<dbReference type="NCBIfam" id="NF010066">
    <property type="entry name" value="PRK13546.1"/>
    <property type="match status" value="1"/>
</dbReference>
<comment type="caution">
    <text evidence="9">The sequence shown here is derived from an EMBL/GenBank/DDBJ whole genome shotgun (WGS) entry which is preliminary data.</text>
</comment>
<evidence type="ECO:0000256" key="3">
    <source>
        <dbReference type="ARBA" id="ARBA00022475"/>
    </source>
</evidence>
<evidence type="ECO:0000313" key="9">
    <source>
        <dbReference type="EMBL" id="PKE26361.1"/>
    </source>
</evidence>
<comment type="similarity">
    <text evidence="1">Belongs to the ABC transporter superfamily.</text>
</comment>
<evidence type="ECO:0000256" key="6">
    <source>
        <dbReference type="ARBA" id="ARBA00022967"/>
    </source>
</evidence>
<organism evidence="9 10">
    <name type="scientific">Macrococcoides caseolyticum</name>
    <dbReference type="NCBI Taxonomy" id="69966"/>
    <lineage>
        <taxon>Bacteria</taxon>
        <taxon>Bacillati</taxon>
        <taxon>Bacillota</taxon>
        <taxon>Bacilli</taxon>
        <taxon>Bacillales</taxon>
        <taxon>Staphylococcaceae</taxon>
        <taxon>Macrococcoides</taxon>
    </lineage>
</organism>
<evidence type="ECO:0000256" key="5">
    <source>
        <dbReference type="ARBA" id="ARBA00022840"/>
    </source>
</evidence>
<dbReference type="PROSITE" id="PS50893">
    <property type="entry name" value="ABC_TRANSPORTER_2"/>
    <property type="match status" value="1"/>
</dbReference>
<dbReference type="GO" id="GO:0005524">
    <property type="term" value="F:ATP binding"/>
    <property type="evidence" value="ECO:0007669"/>
    <property type="project" value="UniProtKB-KW"/>
</dbReference>
<evidence type="ECO:0000256" key="1">
    <source>
        <dbReference type="ARBA" id="ARBA00005417"/>
    </source>
</evidence>
<proteinExistence type="inferred from homology"/>
<keyword evidence="5 9" id="KW-0067">ATP-binding</keyword>
<reference evidence="9 10" key="1">
    <citation type="submission" date="2017-12" db="EMBL/GenBank/DDBJ databases">
        <title>Genomics of Macrococcus caseolyticus.</title>
        <authorList>
            <person name="MacFadyen A.C."/>
            <person name="Paterson G.K."/>
        </authorList>
    </citation>
    <scope>NUCLEOTIDE SEQUENCE [LARGE SCALE GENOMIC DNA]</scope>
    <source>
        <strain evidence="9 10">5788_EF188</strain>
    </source>
</reference>
<dbReference type="InterPro" id="IPR027417">
    <property type="entry name" value="P-loop_NTPase"/>
</dbReference>
<dbReference type="InterPro" id="IPR017871">
    <property type="entry name" value="ABC_transporter-like_CS"/>
</dbReference>
<feature type="domain" description="ABC transporter" evidence="8">
    <location>
        <begin position="22"/>
        <end position="243"/>
    </location>
</feature>
<keyword evidence="4" id="KW-0547">Nucleotide-binding</keyword>
<gene>
    <name evidence="9" type="ORF">CW686_05230</name>
</gene>
<evidence type="ECO:0000256" key="7">
    <source>
        <dbReference type="ARBA" id="ARBA00023136"/>
    </source>
</evidence>